<dbReference type="Proteomes" id="UP000019027">
    <property type="component" value="Chromosome"/>
</dbReference>
<accession>W0I9M4</accession>
<evidence type="ECO:0000313" key="1">
    <source>
        <dbReference type="EMBL" id="AHF81128.1"/>
    </source>
</evidence>
<dbReference type="GeneID" id="25384311"/>
<name>W0I9M4_9EURY</name>
<protein>
    <recommendedName>
        <fullName evidence="3">SnoaL-like domain-containing protein</fullName>
    </recommendedName>
</protein>
<dbReference type="KEGG" id="ths:TES1_1753"/>
<dbReference type="HOGENOM" id="CLU_602204_0_0_2"/>
<dbReference type="RefSeq" id="WP_051408217.1">
    <property type="nucleotide sequence ID" value="NZ_CP006965.1"/>
</dbReference>
<evidence type="ECO:0008006" key="3">
    <source>
        <dbReference type="Google" id="ProtNLM"/>
    </source>
</evidence>
<dbReference type="EMBL" id="CP006965">
    <property type="protein sequence ID" value="AHF81128.1"/>
    <property type="molecule type" value="Genomic_DNA"/>
</dbReference>
<sequence>MKKIVSLAIIFLFLASSIGFVSFSEVSAQSKIRILWFAAYTREGGFTGGITASRLLPNSSILAQYPNFEVTIVTDASNLPSDWYEYDILLIADTGFPENLTEFKGKLLITLDSAIAPFFYWFTGSNQYRVLWDYTSRSPQKWISPYTDIEVVTSGDSVIYKEKIEEISWLKTRFDVAYAVLVENESKITVALFEVNKSNIKFYWLHMGPYDAWHSETPNRQTFLSMELSEIVLKLSAKKKVEYFDYAMMNYIWYMLYNKYTEKFDEMYESVAQYNITNATMPQVREYKSLAEYHYQKGWQYGHPIRGRIQALPHMRRAYINVKKAYVLLDYSLRGLKHWQALEDNDLAALMQQNAENSTLYWIGGPLNGTYNGVSEIEATWSKFFAGTNVIDVGIYNITLAKSEEGMTGIKAIVIVTTQEGKQIPLRYEIYFKGDEIIEEWWTIDLSVLKTISG</sequence>
<dbReference type="AlphaFoldDB" id="W0I9M4"/>
<reference evidence="1 2" key="1">
    <citation type="journal article" date="2014" name="Int. J. Syst. Evol. Microbiol.">
        <title>Thermococcus paralvinellae sp. nov. and Thermococcus cleftensis sp. nov. of hyperthermophilic heterotrophs from deep-sea hydrothermal vents.</title>
        <authorList>
            <person name="Hensley S.A."/>
            <person name="Jung J.H."/>
            <person name="Park C.S."/>
            <person name="Holden J.F."/>
        </authorList>
    </citation>
    <scope>NUCLEOTIDE SEQUENCE [LARGE SCALE GENOMIC DNA]</scope>
    <source>
        <strain evidence="1 2">ES1</strain>
    </source>
</reference>
<keyword evidence="2" id="KW-1185">Reference proteome</keyword>
<dbReference type="SUPFAM" id="SSF54427">
    <property type="entry name" value="NTF2-like"/>
    <property type="match status" value="1"/>
</dbReference>
<dbReference type="OrthoDB" id="95978at2157"/>
<proteinExistence type="predicted"/>
<gene>
    <name evidence="1" type="ORF">TES1_1753</name>
</gene>
<dbReference type="STRING" id="582419.TES1_1753"/>
<dbReference type="InterPro" id="IPR032710">
    <property type="entry name" value="NTF2-like_dom_sf"/>
</dbReference>
<evidence type="ECO:0000313" key="2">
    <source>
        <dbReference type="Proteomes" id="UP000019027"/>
    </source>
</evidence>
<organism evidence="1 2">
    <name type="scientific">Thermococcus paralvinellae</name>
    <dbReference type="NCBI Taxonomy" id="582419"/>
    <lineage>
        <taxon>Archaea</taxon>
        <taxon>Methanobacteriati</taxon>
        <taxon>Methanobacteriota</taxon>
        <taxon>Thermococci</taxon>
        <taxon>Thermococcales</taxon>
        <taxon>Thermococcaceae</taxon>
        <taxon>Thermococcus</taxon>
    </lineage>
</organism>